<evidence type="ECO:0000313" key="3">
    <source>
        <dbReference type="EMBL" id="UWX63134.1"/>
    </source>
</evidence>
<dbReference type="PANTHER" id="PTHR44196">
    <property type="entry name" value="DEHYDROGENASE/REDUCTASE SDR FAMILY MEMBER 7B"/>
    <property type="match status" value="1"/>
</dbReference>
<name>A0ABY5YDI0_9DEIO</name>
<dbReference type="NCBIfam" id="NF006073">
    <property type="entry name" value="PRK08219.1"/>
    <property type="match status" value="1"/>
</dbReference>
<proteinExistence type="inferred from homology"/>
<keyword evidence="2" id="KW-0560">Oxidoreductase</keyword>
<dbReference type="Pfam" id="PF00106">
    <property type="entry name" value="adh_short"/>
    <property type="match status" value="1"/>
</dbReference>
<gene>
    <name evidence="3" type="ORF">N0D28_10230</name>
</gene>
<keyword evidence="4" id="KW-1185">Reference proteome</keyword>
<accession>A0ABY5YDI0</accession>
<organism evidence="3 4">
    <name type="scientific">Deinococcus rubellus</name>
    <dbReference type="NCBI Taxonomy" id="1889240"/>
    <lineage>
        <taxon>Bacteria</taxon>
        <taxon>Thermotogati</taxon>
        <taxon>Deinococcota</taxon>
        <taxon>Deinococci</taxon>
        <taxon>Deinococcales</taxon>
        <taxon>Deinococcaceae</taxon>
        <taxon>Deinococcus</taxon>
    </lineage>
</organism>
<dbReference type="PROSITE" id="PS00061">
    <property type="entry name" value="ADH_SHORT"/>
    <property type="match status" value="1"/>
</dbReference>
<dbReference type="SUPFAM" id="SSF51735">
    <property type="entry name" value="NAD(P)-binding Rossmann-fold domains"/>
    <property type="match status" value="1"/>
</dbReference>
<sequence length="230" mass="24286">MTSEIDPPFTLITGATGGIGKALAEACRDHRLILQGRDRARLDILCDGLPDACPLVLDLTRPETFAAALEGLRPLTNLIHNAGTVELGPVAEQSHEVWTQTLAVNVVAPAELTRLLLPGLRQSRGCVVFINSGAGLSASAGWSSYAASKFALRALADALRAEEGASGVRVTSVYPGRTATAMQEKVRGQEGADFEPGKYIQPSTLAGAVRFVLDTPRDAQILDLTLRSGV</sequence>
<dbReference type="PRINTS" id="PR00081">
    <property type="entry name" value="GDHRDH"/>
</dbReference>
<dbReference type="RefSeq" id="WP_260559427.1">
    <property type="nucleotide sequence ID" value="NZ_BAABEC010000179.1"/>
</dbReference>
<dbReference type="Gene3D" id="3.40.50.720">
    <property type="entry name" value="NAD(P)-binding Rossmann-like Domain"/>
    <property type="match status" value="1"/>
</dbReference>
<protein>
    <submittedName>
        <fullName evidence="3">SDR family oxidoreductase</fullName>
    </submittedName>
</protein>
<evidence type="ECO:0000313" key="4">
    <source>
        <dbReference type="Proteomes" id="UP001060261"/>
    </source>
</evidence>
<comment type="similarity">
    <text evidence="1">Belongs to the short-chain dehydrogenases/reductases (SDR) family.</text>
</comment>
<dbReference type="Proteomes" id="UP001060261">
    <property type="component" value="Chromosome"/>
</dbReference>
<evidence type="ECO:0000256" key="1">
    <source>
        <dbReference type="ARBA" id="ARBA00006484"/>
    </source>
</evidence>
<dbReference type="InterPro" id="IPR036291">
    <property type="entry name" value="NAD(P)-bd_dom_sf"/>
</dbReference>
<dbReference type="InterPro" id="IPR002347">
    <property type="entry name" value="SDR_fam"/>
</dbReference>
<reference evidence="3" key="1">
    <citation type="submission" date="2022-09" db="EMBL/GenBank/DDBJ databases">
        <title>genome sequence of Deinococcus rubellus.</title>
        <authorList>
            <person name="Srinivasan S."/>
        </authorList>
    </citation>
    <scope>NUCLEOTIDE SEQUENCE</scope>
    <source>
        <strain evidence="3">Ant6</strain>
    </source>
</reference>
<evidence type="ECO:0000256" key="2">
    <source>
        <dbReference type="ARBA" id="ARBA00023002"/>
    </source>
</evidence>
<dbReference type="PANTHER" id="PTHR44196:SF1">
    <property type="entry name" value="DEHYDROGENASE_REDUCTASE SDR FAMILY MEMBER 7B"/>
    <property type="match status" value="1"/>
</dbReference>
<dbReference type="EMBL" id="CP104213">
    <property type="protein sequence ID" value="UWX63134.1"/>
    <property type="molecule type" value="Genomic_DNA"/>
</dbReference>
<dbReference type="InterPro" id="IPR020904">
    <property type="entry name" value="Sc_DH/Rdtase_CS"/>
</dbReference>